<dbReference type="AlphaFoldDB" id="N1PDL1"/>
<name>N1PDL1_DOTSN</name>
<evidence type="ECO:0000256" key="1">
    <source>
        <dbReference type="SAM" id="MobiDB-lite"/>
    </source>
</evidence>
<dbReference type="HOGENOM" id="CLU_2015217_0_0_1"/>
<dbReference type="Proteomes" id="UP000016933">
    <property type="component" value="Unassembled WGS sequence"/>
</dbReference>
<proteinExistence type="predicted"/>
<feature type="region of interest" description="Disordered" evidence="1">
    <location>
        <begin position="76"/>
        <end position="123"/>
    </location>
</feature>
<gene>
    <name evidence="2" type="ORF">DOTSEDRAFT_55672</name>
</gene>
<organism evidence="2 3">
    <name type="scientific">Dothistroma septosporum (strain NZE10 / CBS 128990)</name>
    <name type="common">Red band needle blight fungus</name>
    <name type="synonym">Mycosphaerella pini</name>
    <dbReference type="NCBI Taxonomy" id="675120"/>
    <lineage>
        <taxon>Eukaryota</taxon>
        <taxon>Fungi</taxon>
        <taxon>Dikarya</taxon>
        <taxon>Ascomycota</taxon>
        <taxon>Pezizomycotina</taxon>
        <taxon>Dothideomycetes</taxon>
        <taxon>Dothideomycetidae</taxon>
        <taxon>Mycosphaerellales</taxon>
        <taxon>Mycosphaerellaceae</taxon>
        <taxon>Dothistroma</taxon>
    </lineage>
</organism>
<reference evidence="2 3" key="2">
    <citation type="journal article" date="2012" name="PLoS Pathog.">
        <title>Diverse lifestyles and strategies of plant pathogenesis encoded in the genomes of eighteen Dothideomycetes fungi.</title>
        <authorList>
            <person name="Ohm R.A."/>
            <person name="Feau N."/>
            <person name="Henrissat B."/>
            <person name="Schoch C.L."/>
            <person name="Horwitz B.A."/>
            <person name="Barry K.W."/>
            <person name="Condon B.J."/>
            <person name="Copeland A.C."/>
            <person name="Dhillon B."/>
            <person name="Glaser F."/>
            <person name="Hesse C.N."/>
            <person name="Kosti I."/>
            <person name="LaButti K."/>
            <person name="Lindquist E.A."/>
            <person name="Lucas S."/>
            <person name="Salamov A.A."/>
            <person name="Bradshaw R.E."/>
            <person name="Ciuffetti L."/>
            <person name="Hamelin R.C."/>
            <person name="Kema G.H.J."/>
            <person name="Lawrence C."/>
            <person name="Scott J.A."/>
            <person name="Spatafora J.W."/>
            <person name="Turgeon B.G."/>
            <person name="de Wit P.J.G.M."/>
            <person name="Zhong S."/>
            <person name="Goodwin S.B."/>
            <person name="Grigoriev I.V."/>
        </authorList>
    </citation>
    <scope>NUCLEOTIDE SEQUENCE [LARGE SCALE GENOMIC DNA]</scope>
    <source>
        <strain evidence="3">NZE10 / CBS 128990</strain>
    </source>
</reference>
<protein>
    <submittedName>
        <fullName evidence="2">Uncharacterized protein</fullName>
    </submittedName>
</protein>
<evidence type="ECO:0000313" key="2">
    <source>
        <dbReference type="EMBL" id="EME40457.1"/>
    </source>
</evidence>
<evidence type="ECO:0000313" key="3">
    <source>
        <dbReference type="Proteomes" id="UP000016933"/>
    </source>
</evidence>
<sequence length="123" mass="13764">MAEVTSFRNFVRILEGTMGLPMAWTILNNLIKSAVEPLDISGRMPITLRSQIIFLSDSSLAALTFVLAWFPMPQVELDGPDDQRVEKQGRSSQRRSQKVGQQGVATDLDLIGTQRHTPHERAM</sequence>
<dbReference type="OrthoDB" id="6770063at2759"/>
<keyword evidence="3" id="KW-1185">Reference proteome</keyword>
<reference evidence="3" key="1">
    <citation type="journal article" date="2012" name="PLoS Genet.">
        <title>The genomes of the fungal plant pathogens Cladosporium fulvum and Dothistroma septosporum reveal adaptation to different hosts and lifestyles but also signatures of common ancestry.</title>
        <authorList>
            <person name="de Wit P.J.G.M."/>
            <person name="van der Burgt A."/>
            <person name="Oekmen B."/>
            <person name="Stergiopoulos I."/>
            <person name="Abd-Elsalam K.A."/>
            <person name="Aerts A.L."/>
            <person name="Bahkali A.H."/>
            <person name="Beenen H.G."/>
            <person name="Chettri P."/>
            <person name="Cox M.P."/>
            <person name="Datema E."/>
            <person name="de Vries R.P."/>
            <person name="Dhillon B."/>
            <person name="Ganley A.R."/>
            <person name="Griffiths S.A."/>
            <person name="Guo Y."/>
            <person name="Hamelin R.C."/>
            <person name="Henrissat B."/>
            <person name="Kabir M.S."/>
            <person name="Jashni M.K."/>
            <person name="Kema G."/>
            <person name="Klaubauf S."/>
            <person name="Lapidus A."/>
            <person name="Levasseur A."/>
            <person name="Lindquist E."/>
            <person name="Mehrabi R."/>
            <person name="Ohm R.A."/>
            <person name="Owen T.J."/>
            <person name="Salamov A."/>
            <person name="Schwelm A."/>
            <person name="Schijlen E."/>
            <person name="Sun H."/>
            <person name="van den Burg H.A."/>
            <person name="van Ham R.C.H.J."/>
            <person name="Zhang S."/>
            <person name="Goodwin S.B."/>
            <person name="Grigoriev I.V."/>
            <person name="Collemare J."/>
            <person name="Bradshaw R.E."/>
        </authorList>
    </citation>
    <scope>NUCLEOTIDE SEQUENCE [LARGE SCALE GENOMIC DNA]</scope>
    <source>
        <strain evidence="3">NZE10 / CBS 128990</strain>
    </source>
</reference>
<accession>N1PDL1</accession>
<dbReference type="EMBL" id="KB446543">
    <property type="protein sequence ID" value="EME40457.1"/>
    <property type="molecule type" value="Genomic_DNA"/>
</dbReference>